<gene>
    <name evidence="3" type="ORF">NDN08_002833</name>
</gene>
<dbReference type="GO" id="GO:0030151">
    <property type="term" value="F:molybdenum ion binding"/>
    <property type="evidence" value="ECO:0007669"/>
    <property type="project" value="InterPro"/>
</dbReference>
<dbReference type="PROSITE" id="PS51340">
    <property type="entry name" value="MOSC"/>
    <property type="match status" value="1"/>
</dbReference>
<dbReference type="Pfam" id="PF00266">
    <property type="entry name" value="Aminotran_5"/>
    <property type="match status" value="1"/>
</dbReference>
<dbReference type="InterPro" id="IPR015422">
    <property type="entry name" value="PyrdxlP-dep_Trfase_small"/>
</dbReference>
<evidence type="ECO:0000259" key="2">
    <source>
        <dbReference type="PROSITE" id="PS51340"/>
    </source>
</evidence>
<evidence type="ECO:0000313" key="3">
    <source>
        <dbReference type="EMBL" id="KAJ8906340.1"/>
    </source>
</evidence>
<proteinExistence type="predicted"/>
<reference evidence="3 4" key="1">
    <citation type="journal article" date="2023" name="Nat. Commun.">
        <title>Origin of minicircular mitochondrial genomes in red algae.</title>
        <authorList>
            <person name="Lee Y."/>
            <person name="Cho C.H."/>
            <person name="Lee Y.M."/>
            <person name="Park S.I."/>
            <person name="Yang J.H."/>
            <person name="West J.A."/>
            <person name="Bhattacharya D."/>
            <person name="Yoon H.S."/>
        </authorList>
    </citation>
    <scope>NUCLEOTIDE SEQUENCE [LARGE SCALE GENOMIC DNA]</scope>
    <source>
        <strain evidence="3 4">CCMP1338</strain>
        <tissue evidence="3">Whole cell</tissue>
    </source>
</reference>
<dbReference type="GO" id="GO:0030170">
    <property type="term" value="F:pyridoxal phosphate binding"/>
    <property type="evidence" value="ECO:0007669"/>
    <property type="project" value="InterPro"/>
</dbReference>
<dbReference type="InterPro" id="IPR015424">
    <property type="entry name" value="PyrdxlP-dep_Trfase"/>
</dbReference>
<protein>
    <recommendedName>
        <fullName evidence="2">MOSC domain-containing protein</fullName>
    </recommendedName>
</protein>
<feature type="domain" description="MOSC" evidence="2">
    <location>
        <begin position="594"/>
        <end position="748"/>
    </location>
</feature>
<dbReference type="InterPro" id="IPR015421">
    <property type="entry name" value="PyrdxlP-dep_Trfase_major"/>
</dbReference>
<dbReference type="InterPro" id="IPR005302">
    <property type="entry name" value="MoCF_Sase_C"/>
</dbReference>
<dbReference type="SUPFAM" id="SSF141673">
    <property type="entry name" value="MOSC N-terminal domain-like"/>
    <property type="match status" value="1"/>
</dbReference>
<keyword evidence="4" id="KW-1185">Reference proteome</keyword>
<dbReference type="Pfam" id="PF03476">
    <property type="entry name" value="MOSC_N"/>
    <property type="match status" value="1"/>
</dbReference>
<dbReference type="AlphaFoldDB" id="A0AAV8UUW9"/>
<dbReference type="GO" id="GO:0003824">
    <property type="term" value="F:catalytic activity"/>
    <property type="evidence" value="ECO:0007669"/>
    <property type="project" value="InterPro"/>
</dbReference>
<dbReference type="InterPro" id="IPR005303">
    <property type="entry name" value="MOCOS_middle"/>
</dbReference>
<organism evidence="3 4">
    <name type="scientific">Rhodosorus marinus</name>
    <dbReference type="NCBI Taxonomy" id="101924"/>
    <lineage>
        <taxon>Eukaryota</taxon>
        <taxon>Rhodophyta</taxon>
        <taxon>Stylonematophyceae</taxon>
        <taxon>Stylonematales</taxon>
        <taxon>Stylonemataceae</taxon>
        <taxon>Rhodosorus</taxon>
    </lineage>
</organism>
<name>A0AAV8UUW9_9RHOD</name>
<dbReference type="Proteomes" id="UP001157974">
    <property type="component" value="Unassembled WGS sequence"/>
</dbReference>
<dbReference type="Pfam" id="PF03473">
    <property type="entry name" value="MOSC"/>
    <property type="match status" value="1"/>
</dbReference>
<dbReference type="PANTHER" id="PTHR14237:SF80">
    <property type="entry name" value="MOLYBDENUM COFACTOR SULFURASE"/>
    <property type="match status" value="1"/>
</dbReference>
<dbReference type="Gene3D" id="3.40.640.10">
    <property type="entry name" value="Type I PLP-dependent aspartate aminotransferase-like (Major domain)"/>
    <property type="match status" value="1"/>
</dbReference>
<dbReference type="GO" id="GO:0006777">
    <property type="term" value="P:Mo-molybdopterin cofactor biosynthetic process"/>
    <property type="evidence" value="ECO:0007669"/>
    <property type="project" value="UniProtKB-KW"/>
</dbReference>
<evidence type="ECO:0000313" key="4">
    <source>
        <dbReference type="Proteomes" id="UP001157974"/>
    </source>
</evidence>
<accession>A0AAV8UUW9</accession>
<dbReference type="Gene3D" id="3.90.1150.10">
    <property type="entry name" value="Aspartate Aminotransferase, domain 1"/>
    <property type="match status" value="1"/>
</dbReference>
<dbReference type="SUPFAM" id="SSF53383">
    <property type="entry name" value="PLP-dependent transferases"/>
    <property type="match status" value="1"/>
</dbReference>
<comment type="caution">
    <text evidence="3">The sequence shown here is derived from an EMBL/GenBank/DDBJ whole genome shotgun (WGS) entry which is preliminary data.</text>
</comment>
<dbReference type="InterPro" id="IPR000192">
    <property type="entry name" value="Aminotrans_V_dom"/>
</dbReference>
<sequence length="748" mass="81161">MEFEKVKDDIRSRLRGECYLDYAGAALYTSFQVEETARLLVKDMCGHPASSGSLSTASSKLIDQCRDMVLKHFDVTKESHAVVFTSGATAALNLVGSCLPWNEGCKAIISADAHQSLMSIKDIANRYGAASRVLDPCQLQELLQRPEDSLNPDDSNFALFAFPGESNFSGRRYSLDICSHVKRNGVSGFAGGQVATLVDGAKLASTSKIHLSQNPDIDIFVMSFYKLFGYPTGLAAMIVKKRSVGEKLLKRGKSFFGGGTVAAYSSDGFIRPKSITEDFFEDGSLNMNALAALKSGFDQLERIGGVSRTSQVVCELKSEAVSRLEIMSYSNGQKLVTILDDQVGPDNEMVLVQESAGSVIAFVLNDHHGNAIGHKTVEKYAALEGIALRTGCMCSPGACHRLLGLSSEDVQAQYEAGHVCGDDKDIVKDMRTGAVRVSFGLASTMDDVDKLIAFLGDHFLSDANEVTINPSVPVQEIQVKRIVVYPVKGLGGMDVDQWKIGPDGLSQDRRFSVIERGVKRAISLKKNPRMAFVEAEIDPAGTCLTLKISDAVAAELGFAAGEESISVPLEENSAQENREIRVCGRMEQVRDAGLPSSWEWLSRVLKADVRIVEGVSQMQNEEALLVVSRATVRSLNEKLIKDGKLPADEDVFRGNVYVETSPVASADFKGRFNAGELAIANVKPCVRCMAVNVDGSKGTSREDSEPLRTLARERYKHDHKVVFGDLFAVACPEGSTISSRAVLKRVHA</sequence>
<dbReference type="EMBL" id="JAMWBK010000003">
    <property type="protein sequence ID" value="KAJ8906340.1"/>
    <property type="molecule type" value="Genomic_DNA"/>
</dbReference>
<evidence type="ECO:0000256" key="1">
    <source>
        <dbReference type="ARBA" id="ARBA00023150"/>
    </source>
</evidence>
<keyword evidence="1" id="KW-0501">Molybdenum cofactor biosynthesis</keyword>
<dbReference type="PANTHER" id="PTHR14237">
    <property type="entry name" value="MOLYBDOPTERIN COFACTOR SULFURASE MOSC"/>
    <property type="match status" value="1"/>
</dbReference>